<keyword evidence="2" id="KW-1003">Cell membrane</keyword>
<dbReference type="PIRSF" id="PIRSF035875">
    <property type="entry name" value="RNase_BN"/>
    <property type="match status" value="1"/>
</dbReference>
<dbReference type="Proteomes" id="UP000192374">
    <property type="component" value="Unassembled WGS sequence"/>
</dbReference>
<feature type="transmembrane region" description="Helical" evidence="7">
    <location>
        <begin position="271"/>
        <end position="293"/>
    </location>
</feature>
<dbReference type="RefSeq" id="WP_083088435.1">
    <property type="nucleotide sequence ID" value="NZ_AP022583.1"/>
</dbReference>
<evidence type="ECO:0000256" key="6">
    <source>
        <dbReference type="SAM" id="MobiDB-lite"/>
    </source>
</evidence>
<feature type="transmembrane region" description="Helical" evidence="7">
    <location>
        <begin position="201"/>
        <end position="224"/>
    </location>
</feature>
<dbReference type="PANTHER" id="PTHR30213">
    <property type="entry name" value="INNER MEMBRANE PROTEIN YHJD"/>
    <property type="match status" value="1"/>
</dbReference>
<feature type="region of interest" description="Disordered" evidence="6">
    <location>
        <begin position="1"/>
        <end position="26"/>
    </location>
</feature>
<dbReference type="EMBL" id="MVIC01000026">
    <property type="protein sequence ID" value="ORB13201.1"/>
    <property type="molecule type" value="Genomic_DNA"/>
</dbReference>
<protein>
    <submittedName>
        <fullName evidence="9">Ribonuclease BN</fullName>
    </submittedName>
</protein>
<feature type="transmembrane region" description="Helical" evidence="7">
    <location>
        <begin position="236"/>
        <end position="259"/>
    </location>
</feature>
<evidence type="ECO:0000256" key="3">
    <source>
        <dbReference type="ARBA" id="ARBA00022692"/>
    </source>
</evidence>
<organism evidence="8 11">
    <name type="scientific">Mycobacterium noviomagense</name>
    <dbReference type="NCBI Taxonomy" id="459858"/>
    <lineage>
        <taxon>Bacteria</taxon>
        <taxon>Bacillati</taxon>
        <taxon>Actinomycetota</taxon>
        <taxon>Actinomycetes</taxon>
        <taxon>Mycobacteriales</taxon>
        <taxon>Mycobacteriaceae</taxon>
        <taxon>Mycobacterium</taxon>
    </lineage>
</organism>
<keyword evidence="3 7" id="KW-0812">Transmembrane</keyword>
<proteinExistence type="predicted"/>
<accession>A0A7I7PKV1</accession>
<evidence type="ECO:0000313" key="10">
    <source>
        <dbReference type="Proteomes" id="UP000192374"/>
    </source>
</evidence>
<name>A0A7I7PKV1_9MYCO</name>
<dbReference type="AlphaFoldDB" id="A0A7I7PKV1"/>
<keyword evidence="10" id="KW-1185">Reference proteome</keyword>
<dbReference type="Proteomes" id="UP000466894">
    <property type="component" value="Chromosome"/>
</dbReference>
<reference evidence="8" key="3">
    <citation type="submission" date="2020-02" db="EMBL/GenBank/DDBJ databases">
        <authorList>
            <person name="Matsumoto Y."/>
            <person name="Motooka D."/>
            <person name="Nakamura S."/>
        </authorList>
    </citation>
    <scope>NUCLEOTIDE SEQUENCE</scope>
    <source>
        <strain evidence="8">JCM 16367</strain>
    </source>
</reference>
<feature type="transmembrane region" description="Helical" evidence="7">
    <location>
        <begin position="55"/>
        <end position="77"/>
    </location>
</feature>
<keyword evidence="5 7" id="KW-0472">Membrane</keyword>
<dbReference type="EMBL" id="AP022583">
    <property type="protein sequence ID" value="BBY09149.1"/>
    <property type="molecule type" value="Genomic_DNA"/>
</dbReference>
<dbReference type="KEGG" id="mnv:MNVI_44670"/>
<evidence type="ECO:0000313" key="11">
    <source>
        <dbReference type="Proteomes" id="UP000466894"/>
    </source>
</evidence>
<dbReference type="Pfam" id="PF03631">
    <property type="entry name" value="Virul_fac_BrkB"/>
    <property type="match status" value="1"/>
</dbReference>
<feature type="transmembrane region" description="Helical" evidence="7">
    <location>
        <begin position="118"/>
        <end position="139"/>
    </location>
</feature>
<dbReference type="OrthoDB" id="9781030at2"/>
<dbReference type="NCBIfam" id="TIGR00765">
    <property type="entry name" value="yihY_not_rbn"/>
    <property type="match status" value="1"/>
</dbReference>
<evidence type="ECO:0000256" key="1">
    <source>
        <dbReference type="ARBA" id="ARBA00004651"/>
    </source>
</evidence>
<feature type="compositionally biased region" description="Basic and acidic residues" evidence="6">
    <location>
        <begin position="311"/>
        <end position="330"/>
    </location>
</feature>
<reference evidence="9 10" key="1">
    <citation type="submission" date="2017-02" db="EMBL/GenBank/DDBJ databases">
        <title>The new phylogeny of genus Mycobacterium.</title>
        <authorList>
            <person name="Tortoli E."/>
            <person name="Trovato A."/>
            <person name="Cirillo D.M."/>
        </authorList>
    </citation>
    <scope>NUCLEOTIDE SEQUENCE [LARGE SCALE GENOMIC DNA]</scope>
    <source>
        <strain evidence="9 10">DSM 45145</strain>
    </source>
</reference>
<feature type="region of interest" description="Disordered" evidence="6">
    <location>
        <begin position="309"/>
        <end position="330"/>
    </location>
</feature>
<evidence type="ECO:0000256" key="7">
    <source>
        <dbReference type="SAM" id="Phobius"/>
    </source>
</evidence>
<keyword evidence="4 7" id="KW-1133">Transmembrane helix</keyword>
<gene>
    <name evidence="9" type="ORF">BST37_14295</name>
    <name evidence="8" type="ORF">MNVI_44670</name>
</gene>
<comment type="subcellular location">
    <subcellularLocation>
        <location evidence="1">Cell membrane</location>
        <topology evidence="1">Multi-pass membrane protein</topology>
    </subcellularLocation>
</comment>
<feature type="transmembrane region" description="Helical" evidence="7">
    <location>
        <begin position="160"/>
        <end position="181"/>
    </location>
</feature>
<dbReference type="PANTHER" id="PTHR30213:SF0">
    <property type="entry name" value="UPF0761 MEMBRANE PROTEIN YIHY"/>
    <property type="match status" value="1"/>
</dbReference>
<evidence type="ECO:0000256" key="4">
    <source>
        <dbReference type="ARBA" id="ARBA00022989"/>
    </source>
</evidence>
<sequence length="352" mass="38464">MAASDRQADEVVPDPNDPIKPESPTDLTRPSVLYVLRTTAREFTHDQCTDQAAALTYYAVLSMFPALVVMVSLLGVLGQGKRTTDTVLQIVGELGPPSVVDTLRSPVQQVVDSPSTGFALIAGVIAGLWSASGYIGAFGRAMNRIYEIPEGRPFWKLRPLQLFLTLAGLIMAGAVAFMLAVSGPVAKAIGDAIGAGHAALLVWNIARWPVILILVILAVAILYHATPNVRQPKFRWISVGASVAIVVWILASLLFGVYVSNFGKYNKTYGTLAGVIVFLLWLWITNLALLFGAELDSELERGRELQAGMPAERDLQLPPRDTRVSDKKRDKYERALQRAKRLRQSRGRNDES</sequence>
<evidence type="ECO:0000313" key="9">
    <source>
        <dbReference type="EMBL" id="ORB13201.1"/>
    </source>
</evidence>
<evidence type="ECO:0000256" key="2">
    <source>
        <dbReference type="ARBA" id="ARBA00022475"/>
    </source>
</evidence>
<reference evidence="8 11" key="2">
    <citation type="journal article" date="2019" name="Emerg. Microbes Infect.">
        <title>Comprehensive subspecies identification of 175 nontuberculous mycobacteria species based on 7547 genomic profiles.</title>
        <authorList>
            <person name="Matsumoto Y."/>
            <person name="Kinjo T."/>
            <person name="Motooka D."/>
            <person name="Nabeya D."/>
            <person name="Jung N."/>
            <person name="Uechi K."/>
            <person name="Horii T."/>
            <person name="Iida T."/>
            <person name="Fujita J."/>
            <person name="Nakamura S."/>
        </authorList>
    </citation>
    <scope>NUCLEOTIDE SEQUENCE [LARGE SCALE GENOMIC DNA]</scope>
    <source>
        <strain evidence="8 11">JCM 16367</strain>
    </source>
</reference>
<dbReference type="InterPro" id="IPR017039">
    <property type="entry name" value="Virul_fac_BrkB"/>
</dbReference>
<evidence type="ECO:0000313" key="8">
    <source>
        <dbReference type="EMBL" id="BBY09149.1"/>
    </source>
</evidence>
<evidence type="ECO:0000256" key="5">
    <source>
        <dbReference type="ARBA" id="ARBA00023136"/>
    </source>
</evidence>
<dbReference type="GO" id="GO:0005886">
    <property type="term" value="C:plasma membrane"/>
    <property type="evidence" value="ECO:0007669"/>
    <property type="project" value="UniProtKB-SubCell"/>
</dbReference>